<evidence type="ECO:0000256" key="1">
    <source>
        <dbReference type="SAM" id="SignalP"/>
    </source>
</evidence>
<keyword evidence="1" id="KW-0732">Signal</keyword>
<dbReference type="GO" id="GO:0016787">
    <property type="term" value="F:hydrolase activity"/>
    <property type="evidence" value="ECO:0007669"/>
    <property type="project" value="UniProtKB-KW"/>
</dbReference>
<dbReference type="PANTHER" id="PTHR21666:SF270">
    <property type="entry name" value="MUREIN HYDROLASE ACTIVATOR ENVC"/>
    <property type="match status" value="1"/>
</dbReference>
<dbReference type="SUPFAM" id="SSF51261">
    <property type="entry name" value="Duplicated hybrid motif"/>
    <property type="match status" value="1"/>
</dbReference>
<keyword evidence="3" id="KW-0378">Hydrolase</keyword>
<accession>A0ABW1X0L5</accession>
<dbReference type="RefSeq" id="WP_343884768.1">
    <property type="nucleotide sequence ID" value="NZ_BAAAKI010000003.1"/>
</dbReference>
<dbReference type="EC" id="3.4.24.-" evidence="3"/>
<dbReference type="CDD" id="cd12797">
    <property type="entry name" value="M23_peptidase"/>
    <property type="match status" value="1"/>
</dbReference>
<dbReference type="Proteomes" id="UP001596266">
    <property type="component" value="Unassembled WGS sequence"/>
</dbReference>
<evidence type="ECO:0000259" key="2">
    <source>
        <dbReference type="Pfam" id="PF01551"/>
    </source>
</evidence>
<organism evidence="3 4">
    <name type="scientific">Luteococcus sanguinis</name>
    <dbReference type="NCBI Taxonomy" id="174038"/>
    <lineage>
        <taxon>Bacteria</taxon>
        <taxon>Bacillati</taxon>
        <taxon>Actinomycetota</taxon>
        <taxon>Actinomycetes</taxon>
        <taxon>Propionibacteriales</taxon>
        <taxon>Propionibacteriaceae</taxon>
        <taxon>Luteococcus</taxon>
    </lineage>
</organism>
<gene>
    <name evidence="3" type="ORF">ACFP57_08585</name>
</gene>
<evidence type="ECO:0000313" key="4">
    <source>
        <dbReference type="Proteomes" id="UP001596266"/>
    </source>
</evidence>
<feature type="domain" description="M23ase beta-sheet core" evidence="2">
    <location>
        <begin position="97"/>
        <end position="191"/>
    </location>
</feature>
<feature type="signal peptide" evidence="1">
    <location>
        <begin position="1"/>
        <end position="24"/>
    </location>
</feature>
<keyword evidence="4" id="KW-1185">Reference proteome</keyword>
<dbReference type="EMBL" id="JBHSUA010000018">
    <property type="protein sequence ID" value="MFC6397034.1"/>
    <property type="molecule type" value="Genomic_DNA"/>
</dbReference>
<dbReference type="InterPro" id="IPR016047">
    <property type="entry name" value="M23ase_b-sheet_dom"/>
</dbReference>
<dbReference type="PANTHER" id="PTHR21666">
    <property type="entry name" value="PEPTIDASE-RELATED"/>
    <property type="match status" value="1"/>
</dbReference>
<proteinExistence type="predicted"/>
<sequence>MSQPRATLVAVVALSAALAPAVTASRPAAAAMVHTSYGAHYDPAKCSLSARTWNGNRRFYVSTAANYGCFTSKWYKGKHAVMLSYGWTSAPWYASHVHHGIDIDMPVGTPIYSRRSGKVLVRPATMGTAYGSNRMLVRSGTKDYALGHMSKLVVRDKQWVKAGQLLGYSGMSGVETEDGPHLHLEVRPAGARYSSAVDPWTYLNPTRV</sequence>
<evidence type="ECO:0000313" key="3">
    <source>
        <dbReference type="EMBL" id="MFC6397034.1"/>
    </source>
</evidence>
<dbReference type="Pfam" id="PF01551">
    <property type="entry name" value="Peptidase_M23"/>
    <property type="match status" value="1"/>
</dbReference>
<dbReference type="Gene3D" id="2.70.70.10">
    <property type="entry name" value="Glucose Permease (Domain IIA)"/>
    <property type="match status" value="1"/>
</dbReference>
<feature type="chain" id="PRO_5045418105" evidence="1">
    <location>
        <begin position="25"/>
        <end position="208"/>
    </location>
</feature>
<comment type="caution">
    <text evidence="3">The sequence shown here is derived from an EMBL/GenBank/DDBJ whole genome shotgun (WGS) entry which is preliminary data.</text>
</comment>
<name>A0ABW1X0L5_9ACTN</name>
<dbReference type="InterPro" id="IPR011055">
    <property type="entry name" value="Dup_hybrid_motif"/>
</dbReference>
<dbReference type="InterPro" id="IPR050570">
    <property type="entry name" value="Cell_wall_metabolism_enzyme"/>
</dbReference>
<protein>
    <submittedName>
        <fullName evidence="3">M23 family metallopeptidase</fullName>
        <ecNumber evidence="3">3.4.24.-</ecNumber>
    </submittedName>
</protein>
<reference evidence="4" key="1">
    <citation type="journal article" date="2019" name="Int. J. Syst. Evol. Microbiol.">
        <title>The Global Catalogue of Microorganisms (GCM) 10K type strain sequencing project: providing services to taxonomists for standard genome sequencing and annotation.</title>
        <authorList>
            <consortium name="The Broad Institute Genomics Platform"/>
            <consortium name="The Broad Institute Genome Sequencing Center for Infectious Disease"/>
            <person name="Wu L."/>
            <person name="Ma J."/>
        </authorList>
    </citation>
    <scope>NUCLEOTIDE SEQUENCE [LARGE SCALE GENOMIC DNA]</scope>
    <source>
        <strain evidence="4">CGMCC 1.15277</strain>
    </source>
</reference>